<evidence type="ECO:0000256" key="24">
    <source>
        <dbReference type="ARBA" id="ARBA00072040"/>
    </source>
</evidence>
<name>A0AB40B7H3_DIOCR</name>
<evidence type="ECO:0000256" key="17">
    <source>
        <dbReference type="ARBA" id="ARBA00023136"/>
    </source>
</evidence>
<dbReference type="Pfam" id="PF00560">
    <property type="entry name" value="LRR_1"/>
    <property type="match status" value="1"/>
</dbReference>
<evidence type="ECO:0000256" key="4">
    <source>
        <dbReference type="ARBA" id="ARBA00012513"/>
    </source>
</evidence>
<dbReference type="FunFam" id="3.80.10.10:FF:000111">
    <property type="entry name" value="LRR receptor-like serine/threonine-protein kinase ERECTA"/>
    <property type="match status" value="1"/>
</dbReference>
<comment type="subcellular location">
    <subcellularLocation>
        <location evidence="1">Cell membrane</location>
        <topology evidence="1">Single-pass membrane protein</topology>
    </subcellularLocation>
    <subcellularLocation>
        <location evidence="2">Endoplasmic reticulum membrane</location>
        <topology evidence="2">Single-pass membrane protein</topology>
    </subcellularLocation>
</comment>
<evidence type="ECO:0000256" key="25">
    <source>
        <dbReference type="PROSITE-ProRule" id="PRU10141"/>
    </source>
</evidence>
<evidence type="ECO:0000256" key="10">
    <source>
        <dbReference type="ARBA" id="ARBA00022692"/>
    </source>
</evidence>
<evidence type="ECO:0000256" key="26">
    <source>
        <dbReference type="SAM" id="Phobius"/>
    </source>
</evidence>
<dbReference type="InterPro" id="IPR001611">
    <property type="entry name" value="Leu-rich_rpt"/>
</dbReference>
<keyword evidence="9" id="KW-0808">Transferase</keyword>
<proteinExistence type="inferred from homology"/>
<dbReference type="SUPFAM" id="SSF52058">
    <property type="entry name" value="L domain-like"/>
    <property type="match status" value="1"/>
</dbReference>
<accession>A0AB40B7H3</accession>
<dbReference type="SMART" id="SM00220">
    <property type="entry name" value="S_TKc"/>
    <property type="match status" value="1"/>
</dbReference>
<keyword evidence="16 26" id="KW-1133">Transmembrane helix</keyword>
<feature type="domain" description="Protein kinase" evidence="27">
    <location>
        <begin position="238"/>
        <end position="532"/>
    </location>
</feature>
<gene>
    <name evidence="29" type="primary">LOC120259844</name>
</gene>
<keyword evidence="15 25" id="KW-0067">ATP-binding</keyword>
<dbReference type="AlphaFoldDB" id="A0AB40B7H3"/>
<dbReference type="GO" id="GO:0004674">
    <property type="term" value="F:protein serine/threonine kinase activity"/>
    <property type="evidence" value="ECO:0007669"/>
    <property type="project" value="UniProtKB-KW"/>
</dbReference>
<evidence type="ECO:0000256" key="20">
    <source>
        <dbReference type="ARBA" id="ARBA00047899"/>
    </source>
</evidence>
<dbReference type="InterPro" id="IPR011009">
    <property type="entry name" value="Kinase-like_dom_sf"/>
</dbReference>
<reference evidence="29" key="1">
    <citation type="submission" date="2025-08" db="UniProtKB">
        <authorList>
            <consortium name="RefSeq"/>
        </authorList>
    </citation>
    <scope>IDENTIFICATION</scope>
</reference>
<dbReference type="InterPro" id="IPR032675">
    <property type="entry name" value="LRR_dom_sf"/>
</dbReference>
<evidence type="ECO:0000313" key="28">
    <source>
        <dbReference type="Proteomes" id="UP001515500"/>
    </source>
</evidence>
<evidence type="ECO:0000256" key="9">
    <source>
        <dbReference type="ARBA" id="ARBA00022679"/>
    </source>
</evidence>
<dbReference type="Pfam" id="PF00069">
    <property type="entry name" value="Pkinase"/>
    <property type="match status" value="1"/>
</dbReference>
<comment type="catalytic activity">
    <reaction evidence="20">
        <text>L-threonyl-[protein] + ATP = O-phospho-L-threonyl-[protein] + ADP + H(+)</text>
        <dbReference type="Rhea" id="RHEA:46608"/>
        <dbReference type="Rhea" id="RHEA-COMP:11060"/>
        <dbReference type="Rhea" id="RHEA-COMP:11605"/>
        <dbReference type="ChEBI" id="CHEBI:15378"/>
        <dbReference type="ChEBI" id="CHEBI:30013"/>
        <dbReference type="ChEBI" id="CHEBI:30616"/>
        <dbReference type="ChEBI" id="CHEBI:61977"/>
        <dbReference type="ChEBI" id="CHEBI:456216"/>
        <dbReference type="EC" id="2.7.11.1"/>
    </reaction>
</comment>
<comment type="function">
    <text evidence="23">The processed protein kinase Xa21 chain released by protein cleavage after X.oryzae pv. oryzae protein Ax21 detection translocates into the nucleus where it can bind and regulate WRKY62, a transcription factor. Confers resistance to the bacterial pathogen X.oryzae pv. oryzae (Xoo).</text>
</comment>
<keyword evidence="14" id="KW-0418">Kinase</keyword>
<dbReference type="PANTHER" id="PTHR27008:SF596">
    <property type="entry name" value="OS02G0215500 PROTEIN"/>
    <property type="match status" value="1"/>
</dbReference>
<evidence type="ECO:0000256" key="18">
    <source>
        <dbReference type="ARBA" id="ARBA00023170"/>
    </source>
</evidence>
<dbReference type="GO" id="GO:0005886">
    <property type="term" value="C:plasma membrane"/>
    <property type="evidence" value="ECO:0007669"/>
    <property type="project" value="UniProtKB-SubCell"/>
</dbReference>
<evidence type="ECO:0000256" key="13">
    <source>
        <dbReference type="ARBA" id="ARBA00022741"/>
    </source>
</evidence>
<evidence type="ECO:0000313" key="29">
    <source>
        <dbReference type="RefSeq" id="XP_039123225.1"/>
    </source>
</evidence>
<dbReference type="InterPro" id="IPR051809">
    <property type="entry name" value="Plant_receptor-like_S/T_kinase"/>
</dbReference>
<evidence type="ECO:0000256" key="1">
    <source>
        <dbReference type="ARBA" id="ARBA00004162"/>
    </source>
</evidence>
<dbReference type="GO" id="GO:0005789">
    <property type="term" value="C:endoplasmic reticulum membrane"/>
    <property type="evidence" value="ECO:0007669"/>
    <property type="project" value="UniProtKB-SubCell"/>
</dbReference>
<dbReference type="FunFam" id="3.30.200.20:FF:000432">
    <property type="entry name" value="LRR receptor-like serine/threonine-protein kinase EFR"/>
    <property type="match status" value="1"/>
</dbReference>
<dbReference type="GeneID" id="120259844"/>
<dbReference type="PROSITE" id="PS50011">
    <property type="entry name" value="PROTEIN_KINASE_DOM"/>
    <property type="match status" value="1"/>
</dbReference>
<dbReference type="Pfam" id="PF13855">
    <property type="entry name" value="LRR_8"/>
    <property type="match status" value="1"/>
</dbReference>
<evidence type="ECO:0000256" key="23">
    <source>
        <dbReference type="ARBA" id="ARBA00056628"/>
    </source>
</evidence>
<dbReference type="RefSeq" id="XP_039123225.1">
    <property type="nucleotide sequence ID" value="XM_039267291.1"/>
</dbReference>
<keyword evidence="18" id="KW-0675">Receptor</keyword>
<dbReference type="InterPro" id="IPR017441">
    <property type="entry name" value="Protein_kinase_ATP_BS"/>
</dbReference>
<dbReference type="EC" id="2.7.11.1" evidence="4"/>
<keyword evidence="11" id="KW-0732">Signal</keyword>
<evidence type="ECO:0000256" key="22">
    <source>
        <dbReference type="ARBA" id="ARBA00054320"/>
    </source>
</evidence>
<dbReference type="FunFam" id="1.10.510.10:FF:000358">
    <property type="entry name" value="Putative leucine-rich repeat receptor-like serine/threonine-protein kinase"/>
    <property type="match status" value="1"/>
</dbReference>
<dbReference type="InterPro" id="IPR000719">
    <property type="entry name" value="Prot_kinase_dom"/>
</dbReference>
<evidence type="ECO:0000256" key="5">
    <source>
        <dbReference type="ARBA" id="ARBA00022475"/>
    </source>
</evidence>
<comment type="similarity">
    <text evidence="3">Belongs to the RLP family.</text>
</comment>
<keyword evidence="6" id="KW-0723">Serine/threonine-protein kinase</keyword>
<dbReference type="CDD" id="cd14066">
    <property type="entry name" value="STKc_IRAK"/>
    <property type="match status" value="1"/>
</dbReference>
<feature type="transmembrane region" description="Helical" evidence="26">
    <location>
        <begin position="181"/>
        <end position="203"/>
    </location>
</feature>
<dbReference type="Gene3D" id="3.80.10.10">
    <property type="entry name" value="Ribonuclease Inhibitor"/>
    <property type="match status" value="1"/>
</dbReference>
<evidence type="ECO:0000256" key="7">
    <source>
        <dbReference type="ARBA" id="ARBA00022553"/>
    </source>
</evidence>
<feature type="binding site" evidence="25">
    <location>
        <position position="267"/>
    </location>
    <ligand>
        <name>ATP</name>
        <dbReference type="ChEBI" id="CHEBI:30616"/>
    </ligand>
</feature>
<evidence type="ECO:0000256" key="2">
    <source>
        <dbReference type="ARBA" id="ARBA00004389"/>
    </source>
</evidence>
<dbReference type="PROSITE" id="PS00107">
    <property type="entry name" value="PROTEIN_KINASE_ATP"/>
    <property type="match status" value="1"/>
</dbReference>
<dbReference type="GO" id="GO:0005524">
    <property type="term" value="F:ATP binding"/>
    <property type="evidence" value="ECO:0007669"/>
    <property type="project" value="UniProtKB-UniRule"/>
</dbReference>
<comment type="function">
    <text evidence="22">Receptor kinase that detects X.oryzae pv. oryzae protein Ax21 to promote innate immunity. Following X.oryzae pv. oryzae protein Ax21 detection, undergoes cleavage, releasing the processed protein kinase Xa21 chain.</text>
</comment>
<evidence type="ECO:0000259" key="27">
    <source>
        <dbReference type="PROSITE" id="PS50011"/>
    </source>
</evidence>
<protein>
    <recommendedName>
        <fullName evidence="24">Receptor kinase-like protein Xa21</fullName>
        <ecNumber evidence="4">2.7.11.1</ecNumber>
    </recommendedName>
</protein>
<evidence type="ECO:0000256" key="14">
    <source>
        <dbReference type="ARBA" id="ARBA00022777"/>
    </source>
</evidence>
<keyword evidence="13 25" id="KW-0547">Nucleotide-binding</keyword>
<dbReference type="Proteomes" id="UP001515500">
    <property type="component" value="Chromosome 5"/>
</dbReference>
<keyword evidence="8" id="KW-0433">Leucine-rich repeat</keyword>
<keyword evidence="5" id="KW-1003">Cell membrane</keyword>
<dbReference type="Gene3D" id="3.30.200.20">
    <property type="entry name" value="Phosphorylase Kinase, domain 1"/>
    <property type="match status" value="1"/>
</dbReference>
<evidence type="ECO:0000256" key="8">
    <source>
        <dbReference type="ARBA" id="ARBA00022614"/>
    </source>
</evidence>
<evidence type="ECO:0000256" key="21">
    <source>
        <dbReference type="ARBA" id="ARBA00048679"/>
    </source>
</evidence>
<comment type="catalytic activity">
    <reaction evidence="21">
        <text>L-seryl-[protein] + ATP = O-phospho-L-seryl-[protein] + ADP + H(+)</text>
        <dbReference type="Rhea" id="RHEA:17989"/>
        <dbReference type="Rhea" id="RHEA-COMP:9863"/>
        <dbReference type="Rhea" id="RHEA-COMP:11604"/>
        <dbReference type="ChEBI" id="CHEBI:15378"/>
        <dbReference type="ChEBI" id="CHEBI:29999"/>
        <dbReference type="ChEBI" id="CHEBI:30616"/>
        <dbReference type="ChEBI" id="CHEBI:83421"/>
        <dbReference type="ChEBI" id="CHEBI:456216"/>
        <dbReference type="EC" id="2.7.11.1"/>
    </reaction>
</comment>
<dbReference type="Gene3D" id="1.10.510.10">
    <property type="entry name" value="Transferase(Phosphotransferase) domain 1"/>
    <property type="match status" value="1"/>
</dbReference>
<evidence type="ECO:0000256" key="16">
    <source>
        <dbReference type="ARBA" id="ARBA00022989"/>
    </source>
</evidence>
<evidence type="ECO:0000256" key="15">
    <source>
        <dbReference type="ARBA" id="ARBA00022840"/>
    </source>
</evidence>
<keyword evidence="10 26" id="KW-0812">Transmembrane</keyword>
<keyword evidence="12" id="KW-0677">Repeat</keyword>
<evidence type="ECO:0000256" key="3">
    <source>
        <dbReference type="ARBA" id="ARBA00009592"/>
    </source>
</evidence>
<evidence type="ECO:0000256" key="12">
    <source>
        <dbReference type="ARBA" id="ARBA00022737"/>
    </source>
</evidence>
<dbReference type="InterPro" id="IPR008271">
    <property type="entry name" value="Ser/Thr_kinase_AS"/>
</dbReference>
<dbReference type="PROSITE" id="PS00108">
    <property type="entry name" value="PROTEIN_KINASE_ST"/>
    <property type="match status" value="1"/>
</dbReference>
<organism evidence="28 29">
    <name type="scientific">Dioscorea cayennensis subsp. rotundata</name>
    <name type="common">White Guinea yam</name>
    <name type="synonym">Dioscorea rotundata</name>
    <dbReference type="NCBI Taxonomy" id="55577"/>
    <lineage>
        <taxon>Eukaryota</taxon>
        <taxon>Viridiplantae</taxon>
        <taxon>Streptophyta</taxon>
        <taxon>Embryophyta</taxon>
        <taxon>Tracheophyta</taxon>
        <taxon>Spermatophyta</taxon>
        <taxon>Magnoliopsida</taxon>
        <taxon>Liliopsida</taxon>
        <taxon>Dioscoreales</taxon>
        <taxon>Dioscoreaceae</taxon>
        <taxon>Dioscorea</taxon>
    </lineage>
</organism>
<evidence type="ECO:0000256" key="19">
    <source>
        <dbReference type="ARBA" id="ARBA00023180"/>
    </source>
</evidence>
<dbReference type="SUPFAM" id="SSF56112">
    <property type="entry name" value="Protein kinase-like (PK-like)"/>
    <property type="match status" value="1"/>
</dbReference>
<evidence type="ECO:0000256" key="11">
    <source>
        <dbReference type="ARBA" id="ARBA00022729"/>
    </source>
</evidence>
<keyword evidence="28" id="KW-1185">Reference proteome</keyword>
<keyword evidence="17 26" id="KW-0472">Membrane</keyword>
<sequence>MDLSNNGFNGSIPEEILSLSSLSFFLDLSGNSLSGQLPAKVGSLKNLGIFGLSRNKLSGAIPATLGSCQQLETLLMDNNLFEGTIPASLGNIKGLQELNLSHNSLKGPIPDSLTKLHALTSLDLSFNQLSGEVYQEGVFKNATAVSLLRNDCLCGGISSLNLPPCLETSSKKTKWSRSLKIAVIVPIVAFILLLIFLSSLAFLNRRKRLRKKSPSIPSFADKYLKVSYNELFKATDGFSSSNLLGTGSFGSVYRGTLDPSGTIVAVKVFNLQQRGATKSFIAECEALRGIRHRSLIKILTACSSIDSKGNDFKALVYEFMNNGSLETWLHPKDAGFSNQLSLVQKLNIAVDVADALNYLHVNCQPPVIHCDLKPSNILLDDNMNALVGDFGLARIVSETMSISQHDSHSLMGIKGSIGYIAPEYGAGIQVSTSGDVYSYGILMLEIFTGKRPVDDMFNDGLDLREYAHMAFPDRVIKIVDPAINENNTIGINQRAQEECLVSVIRIGLACSERLARDRMSIRDVASEMHAVRNAYSKAGQSQ</sequence>
<evidence type="ECO:0000256" key="6">
    <source>
        <dbReference type="ARBA" id="ARBA00022527"/>
    </source>
</evidence>
<keyword evidence="19" id="KW-0325">Glycoprotein</keyword>
<keyword evidence="7" id="KW-0597">Phosphoprotein</keyword>
<dbReference type="PANTHER" id="PTHR27008">
    <property type="entry name" value="OS04G0122200 PROTEIN"/>
    <property type="match status" value="1"/>
</dbReference>